<keyword evidence="9" id="KW-1185">Reference proteome</keyword>
<dbReference type="GO" id="GO:0034506">
    <property type="term" value="C:chromosome, centromeric core domain"/>
    <property type="evidence" value="ECO:0007669"/>
    <property type="project" value="TreeGrafter"/>
</dbReference>
<evidence type="ECO:0000256" key="5">
    <source>
        <dbReference type="ARBA" id="ARBA00023242"/>
    </source>
</evidence>
<dbReference type="GO" id="GO:0044732">
    <property type="term" value="C:mitotic spindle pole body"/>
    <property type="evidence" value="ECO:0007669"/>
    <property type="project" value="TreeGrafter"/>
</dbReference>
<feature type="region of interest" description="Disordered" evidence="6">
    <location>
        <begin position="486"/>
        <end position="507"/>
    </location>
</feature>
<accession>A0A8K0J289</accession>
<evidence type="ECO:0000256" key="1">
    <source>
        <dbReference type="ARBA" id="ARBA00004473"/>
    </source>
</evidence>
<evidence type="ECO:0000256" key="2">
    <source>
        <dbReference type="ARBA" id="ARBA00022692"/>
    </source>
</evidence>
<proteinExistence type="predicted"/>
<dbReference type="Proteomes" id="UP000811619">
    <property type="component" value="Unassembled WGS sequence"/>
</dbReference>
<dbReference type="Pfam" id="PF09779">
    <property type="entry name" value="Ima1_N"/>
    <property type="match status" value="1"/>
</dbReference>
<evidence type="ECO:0000256" key="4">
    <source>
        <dbReference type="ARBA" id="ARBA00023136"/>
    </source>
</evidence>
<dbReference type="InterPro" id="IPR042321">
    <property type="entry name" value="Ima1"/>
</dbReference>
<dbReference type="PANTHER" id="PTHR28538:SF1">
    <property type="entry name" value="INTEGRAL INNER NUCLEAR MEMBRANE PROTEIN IMA1"/>
    <property type="match status" value="1"/>
</dbReference>
<evidence type="ECO:0000259" key="7">
    <source>
        <dbReference type="Pfam" id="PF09779"/>
    </source>
</evidence>
<dbReference type="GO" id="GO:0071765">
    <property type="term" value="P:nuclear inner membrane organization"/>
    <property type="evidence" value="ECO:0007669"/>
    <property type="project" value="InterPro"/>
</dbReference>
<feature type="region of interest" description="Disordered" evidence="6">
    <location>
        <begin position="371"/>
        <end position="406"/>
    </location>
</feature>
<keyword evidence="4" id="KW-0472">Membrane</keyword>
<dbReference type="OrthoDB" id="5966927at2759"/>
<comment type="caution">
    <text evidence="8">The sequence shown here is derived from an EMBL/GenBank/DDBJ whole genome shotgun (WGS) entry which is preliminary data.</text>
</comment>
<organism evidence="8 9">
    <name type="scientific">Claviceps africana</name>
    <dbReference type="NCBI Taxonomy" id="83212"/>
    <lineage>
        <taxon>Eukaryota</taxon>
        <taxon>Fungi</taxon>
        <taxon>Dikarya</taxon>
        <taxon>Ascomycota</taxon>
        <taxon>Pezizomycotina</taxon>
        <taxon>Sordariomycetes</taxon>
        <taxon>Hypocreomycetidae</taxon>
        <taxon>Hypocreales</taxon>
        <taxon>Clavicipitaceae</taxon>
        <taxon>Claviceps</taxon>
    </lineage>
</organism>
<dbReference type="PANTHER" id="PTHR28538">
    <property type="entry name" value="INTEGRAL INNER NUCLEAR MEMBRANE PROTEIN IMA1"/>
    <property type="match status" value="1"/>
</dbReference>
<dbReference type="GO" id="GO:0034992">
    <property type="term" value="C:microtubule organizing center attachment site"/>
    <property type="evidence" value="ECO:0007669"/>
    <property type="project" value="TreeGrafter"/>
</dbReference>
<keyword evidence="2" id="KW-0812">Transmembrane</keyword>
<dbReference type="AlphaFoldDB" id="A0A8K0J289"/>
<evidence type="ECO:0000256" key="3">
    <source>
        <dbReference type="ARBA" id="ARBA00022989"/>
    </source>
</evidence>
<reference evidence="8" key="1">
    <citation type="journal article" date="2020" name="bioRxiv">
        <title>Whole genome comparisons of ergot fungi reveals the divergence and evolution of species within the genus Claviceps are the result of varying mechanisms driving genome evolution and host range expansion.</title>
        <authorList>
            <person name="Wyka S.A."/>
            <person name="Mondo S.J."/>
            <person name="Liu M."/>
            <person name="Dettman J."/>
            <person name="Nalam V."/>
            <person name="Broders K.D."/>
        </authorList>
    </citation>
    <scope>NUCLEOTIDE SEQUENCE</scope>
    <source>
        <strain evidence="8">CCC 489</strain>
    </source>
</reference>
<protein>
    <recommendedName>
        <fullName evidence="7">Ima1 N-terminal domain-containing protein</fullName>
    </recommendedName>
</protein>
<dbReference type="InterPro" id="IPR018617">
    <property type="entry name" value="Ima1_N"/>
</dbReference>
<name>A0A8K0J289_9HYPO</name>
<feature type="region of interest" description="Disordered" evidence="6">
    <location>
        <begin position="516"/>
        <end position="535"/>
    </location>
</feature>
<evidence type="ECO:0000313" key="9">
    <source>
        <dbReference type="Proteomes" id="UP000811619"/>
    </source>
</evidence>
<dbReference type="EMBL" id="SRPY01001185">
    <property type="protein sequence ID" value="KAG5914015.1"/>
    <property type="molecule type" value="Genomic_DNA"/>
</dbReference>
<keyword evidence="5" id="KW-0539">Nucleus</keyword>
<evidence type="ECO:0000256" key="6">
    <source>
        <dbReference type="SAM" id="MobiDB-lite"/>
    </source>
</evidence>
<feature type="compositionally biased region" description="Polar residues" evidence="6">
    <location>
        <begin position="517"/>
        <end position="529"/>
    </location>
</feature>
<feature type="domain" description="Ima1 N-terminal" evidence="7">
    <location>
        <begin position="12"/>
        <end position="137"/>
    </location>
</feature>
<keyword evidence="3" id="KW-1133">Transmembrane helix</keyword>
<evidence type="ECO:0000313" key="8">
    <source>
        <dbReference type="EMBL" id="KAG5914015.1"/>
    </source>
</evidence>
<gene>
    <name evidence="8" type="ORF">E4U42_000730</name>
</gene>
<dbReference type="GO" id="GO:0005637">
    <property type="term" value="C:nuclear inner membrane"/>
    <property type="evidence" value="ECO:0007669"/>
    <property type="project" value="UniProtKB-SubCell"/>
</dbReference>
<comment type="subcellular location">
    <subcellularLocation>
        <location evidence="1">Nucleus inner membrane</location>
        <topology evidence="1">Multi-pass membrane protein</topology>
    </subcellularLocation>
</comment>
<sequence>MARFRGAKSKYLTCFYCGKKSGLKFDGTIRDFLCLHCDATNFLDQNGEITDPPVATDRESTAVHYAAPQPSASSQLDDTFCQTCLKNQHLFTKSLAQYLPDDPADPDYPELERNYYRYRRNLERRYPQVCSDCAERVEARIRKAGYTAKTDHLRRMMNLGRERKTRTRTKLDWVHALGKTLWRGGFVLQALWHFVMITHALQVSDNGMYDPDDQSMAAKVLLSLKRATESLPAADTLMQWSIWTGVLAAWWNPHFVQVNRGFTRHLLGFTQWYSLQGLALFFRFVFRGIDVRGGQAARSGTTRLGAHVGMASIMTVLYMLAGRSIRIDTTPLFATYDARPLVPRDAKSPRQRKQEDSKTFSELFNDALESANATPRKPGDVVPMPPSPQSLPSPYKTIRPASSSLRMGDMGARLTETPSKGRQQQLQYDEEMDWSPITPQHGTLANNYPSTPSSARFGRFDVQTPSQPRSMNPFRLRVPAAPIEPARRLRNPPWPPAAKQEAPETGKAMFTRKGHQTFPSQTSIGSTGSEADGNVEFKQPSFFAPQRDHDTSSLADLLSQSFSLGQEQEEEEEALSEEQNSQRQARLDANSMVQRGGLEPAALIVVLVLWLLAMFVPLPHDWEVQLAALSVAGIIALRGTGEAGTASSDTAPAPLLFMLSALGVAELGAICWVGSGLWNGQCEQVGWYGAGLLASMVGRRALSRLAIW</sequence>